<dbReference type="OrthoDB" id="9792518at2"/>
<dbReference type="PANTHER" id="PTHR43434:SF1">
    <property type="entry name" value="PHOSPHOGLYCOLATE PHOSPHATASE"/>
    <property type="match status" value="1"/>
</dbReference>
<accession>A0A6N8G2B2</accession>
<dbReference type="PANTHER" id="PTHR43434">
    <property type="entry name" value="PHOSPHOGLYCOLATE PHOSPHATASE"/>
    <property type="match status" value="1"/>
</dbReference>
<dbReference type="InterPro" id="IPR050155">
    <property type="entry name" value="HAD-like_hydrolase_sf"/>
</dbReference>
<dbReference type="RefSeq" id="WP_105222088.1">
    <property type="nucleotide sequence ID" value="NZ_CAWNSU010000130.1"/>
</dbReference>
<dbReference type="Gene3D" id="1.10.150.240">
    <property type="entry name" value="Putative phosphatase, domain 2"/>
    <property type="match status" value="1"/>
</dbReference>
<dbReference type="Proteomes" id="UP000441797">
    <property type="component" value="Unassembled WGS sequence"/>
</dbReference>
<dbReference type="InterPro" id="IPR023198">
    <property type="entry name" value="PGP-like_dom2"/>
</dbReference>
<dbReference type="Pfam" id="PF13419">
    <property type="entry name" value="HAD_2"/>
    <property type="match status" value="1"/>
</dbReference>
<evidence type="ECO:0000313" key="1">
    <source>
        <dbReference type="EMBL" id="MUL39548.1"/>
    </source>
</evidence>
<dbReference type="SFLD" id="SFLDS00003">
    <property type="entry name" value="Haloacid_Dehalogenase"/>
    <property type="match status" value="1"/>
</dbReference>
<dbReference type="InterPro" id="IPR036412">
    <property type="entry name" value="HAD-like_sf"/>
</dbReference>
<evidence type="ECO:0008006" key="3">
    <source>
        <dbReference type="Google" id="ProtNLM"/>
    </source>
</evidence>
<dbReference type="SUPFAM" id="SSF56784">
    <property type="entry name" value="HAD-like"/>
    <property type="match status" value="1"/>
</dbReference>
<comment type="caution">
    <text evidence="1">The sequence shown here is derived from an EMBL/GenBank/DDBJ whole genome shotgun (WGS) entry which is preliminary data.</text>
</comment>
<proteinExistence type="predicted"/>
<dbReference type="GO" id="GO:0006281">
    <property type="term" value="P:DNA repair"/>
    <property type="evidence" value="ECO:0007669"/>
    <property type="project" value="TreeGrafter"/>
</dbReference>
<protein>
    <recommendedName>
        <fullName evidence="3">Haloacid dehalogenase</fullName>
    </recommendedName>
</protein>
<keyword evidence="2" id="KW-1185">Reference proteome</keyword>
<gene>
    <name evidence="1" type="ORF">BWI75_25665</name>
</gene>
<name>A0A6N8G2B2_9CHRO</name>
<organism evidence="1 2">
    <name type="scientific">Gloeocapsopsis dulcis AAB1 = 1H9</name>
    <dbReference type="NCBI Taxonomy" id="1433147"/>
    <lineage>
        <taxon>Bacteria</taxon>
        <taxon>Bacillati</taxon>
        <taxon>Cyanobacteriota</taxon>
        <taxon>Cyanophyceae</taxon>
        <taxon>Oscillatoriophycideae</taxon>
        <taxon>Chroococcales</taxon>
        <taxon>Chroococcaceae</taxon>
        <taxon>Gloeocapsopsis</taxon>
        <taxon>Gloeocapsopsis dulcis</taxon>
    </lineage>
</organism>
<reference evidence="1 2" key="1">
    <citation type="journal article" date="2019" name="Front. Microbiol.">
        <title>Genomic Features for Desiccation Tolerance and Sugar Biosynthesis in the Extremophile Gloeocapsopsis sp. UTEX B3054.</title>
        <authorList>
            <person name="Urrejola C."/>
            <person name="Alcorta J."/>
            <person name="Salas L."/>
            <person name="Vasquez M."/>
            <person name="Polz M.F."/>
            <person name="Vicuna R."/>
            <person name="Diez B."/>
        </authorList>
    </citation>
    <scope>NUCLEOTIDE SEQUENCE [LARGE SCALE GENOMIC DNA]</scope>
    <source>
        <strain evidence="1 2">1H9</strain>
    </source>
</reference>
<dbReference type="GO" id="GO:0008967">
    <property type="term" value="F:phosphoglycolate phosphatase activity"/>
    <property type="evidence" value="ECO:0007669"/>
    <property type="project" value="TreeGrafter"/>
</dbReference>
<dbReference type="SFLD" id="SFLDG01129">
    <property type="entry name" value="C1.5:_HAD__Beta-PGM__Phosphata"/>
    <property type="match status" value="1"/>
</dbReference>
<dbReference type="InterPro" id="IPR023214">
    <property type="entry name" value="HAD_sf"/>
</dbReference>
<evidence type="ECO:0000313" key="2">
    <source>
        <dbReference type="Proteomes" id="UP000441797"/>
    </source>
</evidence>
<dbReference type="InterPro" id="IPR041492">
    <property type="entry name" value="HAD_2"/>
</dbReference>
<dbReference type="Gene3D" id="3.40.50.1000">
    <property type="entry name" value="HAD superfamily/HAD-like"/>
    <property type="match status" value="1"/>
</dbReference>
<dbReference type="EMBL" id="NAPY01000097">
    <property type="protein sequence ID" value="MUL39548.1"/>
    <property type="molecule type" value="Genomic_DNA"/>
</dbReference>
<sequence>MQLVIFDVDGTLTDTNKVDADCFVRAFYEEFSIFYINQNWQEYTHSTDAGITQQIFQKNLGRLPAKEELFRLKKRFIYLLHQAAQNQNLFNAILGATSVISKLQQLDYCIAIATGGWQDSAIFKLQKAGINAINVPIASADDSLSREDIIETVILRAKKWYKTDIFQKAVFIGDGLWDVKAAANLKIPFIGVGNALVNHGVQHTINDFSNYKKLQQLLIEAKPSK</sequence>
<dbReference type="AlphaFoldDB" id="A0A6N8G2B2"/>